<proteinExistence type="predicted"/>
<keyword evidence="6" id="KW-1185">Reference proteome</keyword>
<evidence type="ECO:0000313" key="5">
    <source>
        <dbReference type="EMBL" id="BEI93550.1"/>
    </source>
</evidence>
<dbReference type="InterPro" id="IPR036188">
    <property type="entry name" value="FAD/NAD-bd_sf"/>
</dbReference>
<organism evidence="5 6">
    <name type="scientific">Cutaneotrichosporon cavernicola</name>
    <dbReference type="NCBI Taxonomy" id="279322"/>
    <lineage>
        <taxon>Eukaryota</taxon>
        <taxon>Fungi</taxon>
        <taxon>Dikarya</taxon>
        <taxon>Basidiomycota</taxon>
        <taxon>Agaricomycotina</taxon>
        <taxon>Tremellomycetes</taxon>
        <taxon>Trichosporonales</taxon>
        <taxon>Trichosporonaceae</taxon>
        <taxon>Cutaneotrichosporon</taxon>
    </lineage>
</organism>
<protein>
    <recommendedName>
        <fullName evidence="4">FAD-binding domain-containing protein</fullName>
    </recommendedName>
</protein>
<keyword evidence="3" id="KW-0560">Oxidoreductase</keyword>
<accession>A0AA48L7W2</accession>
<evidence type="ECO:0000256" key="1">
    <source>
        <dbReference type="ARBA" id="ARBA00022630"/>
    </source>
</evidence>
<dbReference type="GO" id="GO:0008688">
    <property type="term" value="F:3-(3-hydroxyphenyl)propionate hydroxylase activity"/>
    <property type="evidence" value="ECO:0007669"/>
    <property type="project" value="TreeGrafter"/>
</dbReference>
<gene>
    <name evidence="5" type="ORF">CcaverHIS019_0600090</name>
</gene>
<dbReference type="Gene3D" id="3.30.70.2450">
    <property type="match status" value="1"/>
</dbReference>
<dbReference type="AlphaFoldDB" id="A0AA48L7W2"/>
<sequence length="541" mass="59095">MTITHSDVVIAGAGPVGLLLALLLHQQGVNVTLVERQKALYPLPRAVVFDHEARRMLGSAGLGPELDLILEKVIGQGGEDGTNFVWRDADLKLVADLCWEAPTASGTDFCFGFNQPELESVLERAVLSRNIPLVRGYAVHALQQDADGVDVHLEPFTFKAATNGVTAGVVVNGLLSSSPEPGSPTGEGRTIRASYVVGCDGANSTIRRLEGFTTTDLNFENDWLIADLLLKDGFVPEQFKRLGASQICDPTRPTTLVFSGKGRKRLEFMRLPGETPEMLLDKLWSLVAPWGFTPENCELERKVIYTFKARWANEFFKDRVTLAGDALHQMPPFIGQGMNSGFRDAGALAWRLPLMLSGAADPTKLFQSYQEERLPHVRTLTEYCIDLGGVICETDPVKSKESHDALRAAPPPPQFDPPLGRPGILTAQDQAGHLSLQRNLATAACEALFHDVHGHGWFLLSFGSQVEISEASSEFFVDVLGGKCVTVSPQEDVKGEYAAWFDRLGKDQVVLIRPDFYVFGHTALVDVDTLVGELRTKMGAA</sequence>
<keyword evidence="1" id="KW-0285">Flavoprotein</keyword>
<dbReference type="RefSeq" id="XP_060458815.1">
    <property type="nucleotide sequence ID" value="XM_060602419.1"/>
</dbReference>
<dbReference type="NCBIfam" id="NF004829">
    <property type="entry name" value="PRK06183.1-3"/>
    <property type="match status" value="1"/>
</dbReference>
<dbReference type="PANTHER" id="PTHR43476">
    <property type="entry name" value="3-(3-HYDROXY-PHENYL)PROPIONATE/3-HYDROXYCINNAMIC ACID HYDROXYLASE"/>
    <property type="match status" value="1"/>
</dbReference>
<dbReference type="KEGG" id="ccac:CcaHIS019_0600090"/>
<dbReference type="EMBL" id="AP028217">
    <property type="protein sequence ID" value="BEI93550.1"/>
    <property type="molecule type" value="Genomic_DNA"/>
</dbReference>
<evidence type="ECO:0000256" key="3">
    <source>
        <dbReference type="ARBA" id="ARBA00023002"/>
    </source>
</evidence>
<dbReference type="InterPro" id="IPR002938">
    <property type="entry name" value="FAD-bd"/>
</dbReference>
<dbReference type="GO" id="GO:0071949">
    <property type="term" value="F:FAD binding"/>
    <property type="evidence" value="ECO:0007669"/>
    <property type="project" value="InterPro"/>
</dbReference>
<dbReference type="Pfam" id="PF01494">
    <property type="entry name" value="FAD_binding_3"/>
    <property type="match status" value="1"/>
</dbReference>
<dbReference type="InterPro" id="IPR050631">
    <property type="entry name" value="PheA/TfdB_FAD_monoxygenase"/>
</dbReference>
<feature type="domain" description="FAD-binding" evidence="4">
    <location>
        <begin position="6"/>
        <end position="381"/>
    </location>
</feature>
<dbReference type="Gene3D" id="3.50.50.60">
    <property type="entry name" value="FAD/NAD(P)-binding domain"/>
    <property type="match status" value="1"/>
</dbReference>
<dbReference type="SUPFAM" id="SSF51905">
    <property type="entry name" value="FAD/NAD(P)-binding domain"/>
    <property type="match status" value="1"/>
</dbReference>
<dbReference type="PANTHER" id="PTHR43476:SF3">
    <property type="entry name" value="FAD-BINDING MONOOXYGENASE"/>
    <property type="match status" value="1"/>
</dbReference>
<evidence type="ECO:0000256" key="2">
    <source>
        <dbReference type="ARBA" id="ARBA00022827"/>
    </source>
</evidence>
<name>A0AA48L7W2_9TREE</name>
<evidence type="ECO:0000313" key="6">
    <source>
        <dbReference type="Proteomes" id="UP001233271"/>
    </source>
</evidence>
<reference evidence="5" key="1">
    <citation type="journal article" date="2023" name="BMC Genomics">
        <title>Chromosome-level genome assemblies of Cutaneotrichosporon spp. (Trichosporonales, Basidiomycota) reveal imbalanced evolution between nucleotide sequences and chromosome synteny.</title>
        <authorList>
            <person name="Kobayashi Y."/>
            <person name="Kayamori A."/>
            <person name="Aoki K."/>
            <person name="Shiwa Y."/>
            <person name="Matsutani M."/>
            <person name="Fujita N."/>
            <person name="Sugita T."/>
            <person name="Iwasaki W."/>
            <person name="Tanaka N."/>
            <person name="Takashima M."/>
        </authorList>
    </citation>
    <scope>NUCLEOTIDE SEQUENCE</scope>
    <source>
        <strain evidence="5">HIS019</strain>
    </source>
</reference>
<evidence type="ECO:0000259" key="4">
    <source>
        <dbReference type="Pfam" id="PF01494"/>
    </source>
</evidence>
<dbReference type="PRINTS" id="PR00420">
    <property type="entry name" value="RNGMNOXGNASE"/>
</dbReference>
<dbReference type="GeneID" id="85497420"/>
<dbReference type="Proteomes" id="UP001233271">
    <property type="component" value="Chromosome 6"/>
</dbReference>
<dbReference type="GO" id="GO:0019622">
    <property type="term" value="P:3-(3-hydroxy)phenylpropionate catabolic process"/>
    <property type="evidence" value="ECO:0007669"/>
    <property type="project" value="TreeGrafter"/>
</dbReference>
<keyword evidence="2" id="KW-0274">FAD</keyword>